<evidence type="ECO:0000313" key="2">
    <source>
        <dbReference type="Proteomes" id="UP000276133"/>
    </source>
</evidence>
<dbReference type="EMBL" id="REGN01002505">
    <property type="protein sequence ID" value="RNA27700.1"/>
    <property type="molecule type" value="Genomic_DNA"/>
</dbReference>
<comment type="caution">
    <text evidence="1">The sequence shown here is derived from an EMBL/GenBank/DDBJ whole genome shotgun (WGS) entry which is preliminary data.</text>
</comment>
<proteinExistence type="predicted"/>
<sequence>MVTIFDFLVNLLLPKTQKAFYLGIGQIIKESLKKRKKNSRGKEMYQNLQFFDFEIFFQSTTNVKLKT</sequence>
<keyword evidence="2" id="KW-1185">Reference proteome</keyword>
<evidence type="ECO:0000313" key="1">
    <source>
        <dbReference type="EMBL" id="RNA27700.1"/>
    </source>
</evidence>
<name>A0A3M7RW74_BRAPC</name>
<accession>A0A3M7RW74</accession>
<dbReference type="Proteomes" id="UP000276133">
    <property type="component" value="Unassembled WGS sequence"/>
</dbReference>
<reference evidence="1 2" key="1">
    <citation type="journal article" date="2018" name="Sci. Rep.">
        <title>Genomic signatures of local adaptation to the degree of environmental predictability in rotifers.</title>
        <authorList>
            <person name="Franch-Gras L."/>
            <person name="Hahn C."/>
            <person name="Garcia-Roger E.M."/>
            <person name="Carmona M.J."/>
            <person name="Serra M."/>
            <person name="Gomez A."/>
        </authorList>
    </citation>
    <scope>NUCLEOTIDE SEQUENCE [LARGE SCALE GENOMIC DNA]</scope>
    <source>
        <strain evidence="1">HYR1</strain>
    </source>
</reference>
<organism evidence="1 2">
    <name type="scientific">Brachionus plicatilis</name>
    <name type="common">Marine rotifer</name>
    <name type="synonym">Brachionus muelleri</name>
    <dbReference type="NCBI Taxonomy" id="10195"/>
    <lineage>
        <taxon>Eukaryota</taxon>
        <taxon>Metazoa</taxon>
        <taxon>Spiralia</taxon>
        <taxon>Gnathifera</taxon>
        <taxon>Rotifera</taxon>
        <taxon>Eurotatoria</taxon>
        <taxon>Monogononta</taxon>
        <taxon>Pseudotrocha</taxon>
        <taxon>Ploima</taxon>
        <taxon>Brachionidae</taxon>
        <taxon>Brachionus</taxon>
    </lineage>
</organism>
<protein>
    <submittedName>
        <fullName evidence="1">Uncharacterized protein</fullName>
    </submittedName>
</protein>
<dbReference type="AlphaFoldDB" id="A0A3M7RW74"/>
<gene>
    <name evidence="1" type="ORF">BpHYR1_027439</name>
</gene>